<dbReference type="EMBL" id="LXQA010719779">
    <property type="protein sequence ID" value="MCI67576.1"/>
    <property type="molecule type" value="Genomic_DNA"/>
</dbReference>
<sequence>VALNCVGVDCFILGSCSVTLVLDSGCFSTTALVVVPMLSSRV</sequence>
<dbReference type="AlphaFoldDB" id="A0A392U598"/>
<organism evidence="1 2">
    <name type="scientific">Trifolium medium</name>
    <dbReference type="NCBI Taxonomy" id="97028"/>
    <lineage>
        <taxon>Eukaryota</taxon>
        <taxon>Viridiplantae</taxon>
        <taxon>Streptophyta</taxon>
        <taxon>Embryophyta</taxon>
        <taxon>Tracheophyta</taxon>
        <taxon>Spermatophyta</taxon>
        <taxon>Magnoliopsida</taxon>
        <taxon>eudicotyledons</taxon>
        <taxon>Gunneridae</taxon>
        <taxon>Pentapetalae</taxon>
        <taxon>rosids</taxon>
        <taxon>fabids</taxon>
        <taxon>Fabales</taxon>
        <taxon>Fabaceae</taxon>
        <taxon>Papilionoideae</taxon>
        <taxon>50 kb inversion clade</taxon>
        <taxon>NPAAA clade</taxon>
        <taxon>Hologalegina</taxon>
        <taxon>IRL clade</taxon>
        <taxon>Trifolieae</taxon>
        <taxon>Trifolium</taxon>
    </lineage>
</organism>
<reference evidence="1 2" key="1">
    <citation type="journal article" date="2018" name="Front. Plant Sci.">
        <title>Red Clover (Trifolium pratense) and Zigzag Clover (T. medium) - A Picture of Genomic Similarities and Differences.</title>
        <authorList>
            <person name="Dluhosova J."/>
            <person name="Istvanek J."/>
            <person name="Nedelnik J."/>
            <person name="Repkova J."/>
        </authorList>
    </citation>
    <scope>NUCLEOTIDE SEQUENCE [LARGE SCALE GENOMIC DNA]</scope>
    <source>
        <strain evidence="2">cv. 10/8</strain>
        <tissue evidence="1">Leaf</tissue>
    </source>
</reference>
<dbReference type="Proteomes" id="UP000265520">
    <property type="component" value="Unassembled WGS sequence"/>
</dbReference>
<feature type="non-terminal residue" evidence="1">
    <location>
        <position position="1"/>
    </location>
</feature>
<evidence type="ECO:0000313" key="2">
    <source>
        <dbReference type="Proteomes" id="UP000265520"/>
    </source>
</evidence>
<name>A0A392U598_9FABA</name>
<proteinExistence type="predicted"/>
<keyword evidence="2" id="KW-1185">Reference proteome</keyword>
<accession>A0A392U598</accession>
<evidence type="ECO:0000313" key="1">
    <source>
        <dbReference type="EMBL" id="MCI67576.1"/>
    </source>
</evidence>
<comment type="caution">
    <text evidence="1">The sequence shown here is derived from an EMBL/GenBank/DDBJ whole genome shotgun (WGS) entry which is preliminary data.</text>
</comment>
<protein>
    <submittedName>
        <fullName evidence="1">Uncharacterized protein</fullName>
    </submittedName>
</protein>